<accession>A0ABV0S5T4</accession>
<reference evidence="2 3" key="1">
    <citation type="submission" date="2021-06" db="EMBL/GenBank/DDBJ databases">
        <authorList>
            <person name="Palmer J.M."/>
        </authorList>
    </citation>
    <scope>NUCLEOTIDE SEQUENCE [LARGE SCALE GENOMIC DNA]</scope>
    <source>
        <strain evidence="2 3">XC_2019</strain>
        <tissue evidence="2">Muscle</tissue>
    </source>
</reference>
<feature type="non-terminal residue" evidence="2">
    <location>
        <position position="1"/>
    </location>
</feature>
<feature type="non-terminal residue" evidence="2">
    <location>
        <position position="89"/>
    </location>
</feature>
<organism evidence="2 3">
    <name type="scientific">Xenoophorus captivus</name>
    <dbReference type="NCBI Taxonomy" id="1517983"/>
    <lineage>
        <taxon>Eukaryota</taxon>
        <taxon>Metazoa</taxon>
        <taxon>Chordata</taxon>
        <taxon>Craniata</taxon>
        <taxon>Vertebrata</taxon>
        <taxon>Euteleostomi</taxon>
        <taxon>Actinopterygii</taxon>
        <taxon>Neopterygii</taxon>
        <taxon>Teleostei</taxon>
        <taxon>Neoteleostei</taxon>
        <taxon>Acanthomorphata</taxon>
        <taxon>Ovalentaria</taxon>
        <taxon>Atherinomorphae</taxon>
        <taxon>Cyprinodontiformes</taxon>
        <taxon>Goodeidae</taxon>
        <taxon>Xenoophorus</taxon>
    </lineage>
</organism>
<evidence type="ECO:0000313" key="2">
    <source>
        <dbReference type="EMBL" id="MEQ2215639.1"/>
    </source>
</evidence>
<keyword evidence="3" id="KW-1185">Reference proteome</keyword>
<sequence length="89" mass="9681">GPSVPSATMTATSWRSTPPSTPPRRSSKPFRPWCSPSNVRSKRLLIGSIRAAVMPLTATSTANQQTAQRRMIPVRSPGRKPKILVRDTG</sequence>
<evidence type="ECO:0000313" key="3">
    <source>
        <dbReference type="Proteomes" id="UP001434883"/>
    </source>
</evidence>
<name>A0ABV0S5T4_9TELE</name>
<gene>
    <name evidence="2" type="ORF">XENOCAPTIV_003654</name>
</gene>
<comment type="caution">
    <text evidence="2">The sequence shown here is derived from an EMBL/GenBank/DDBJ whole genome shotgun (WGS) entry which is preliminary data.</text>
</comment>
<dbReference type="Proteomes" id="UP001434883">
    <property type="component" value="Unassembled WGS sequence"/>
</dbReference>
<feature type="region of interest" description="Disordered" evidence="1">
    <location>
        <begin position="1"/>
        <end position="34"/>
    </location>
</feature>
<dbReference type="EMBL" id="JAHRIN010068595">
    <property type="protein sequence ID" value="MEQ2215639.1"/>
    <property type="molecule type" value="Genomic_DNA"/>
</dbReference>
<proteinExistence type="predicted"/>
<feature type="region of interest" description="Disordered" evidence="1">
    <location>
        <begin position="60"/>
        <end position="89"/>
    </location>
</feature>
<protein>
    <submittedName>
        <fullName evidence="2">Uncharacterized protein</fullName>
    </submittedName>
</protein>
<evidence type="ECO:0000256" key="1">
    <source>
        <dbReference type="SAM" id="MobiDB-lite"/>
    </source>
</evidence>